<reference evidence="3 4" key="1">
    <citation type="journal article" date="2018" name="Nat. Ecol. Evol.">
        <title>Pezizomycetes genomes reveal the molecular basis of ectomycorrhizal truffle lifestyle.</title>
        <authorList>
            <person name="Murat C."/>
            <person name="Payen T."/>
            <person name="Noel B."/>
            <person name="Kuo A."/>
            <person name="Morin E."/>
            <person name="Chen J."/>
            <person name="Kohler A."/>
            <person name="Krizsan K."/>
            <person name="Balestrini R."/>
            <person name="Da Silva C."/>
            <person name="Montanini B."/>
            <person name="Hainaut M."/>
            <person name="Levati E."/>
            <person name="Barry K.W."/>
            <person name="Belfiori B."/>
            <person name="Cichocki N."/>
            <person name="Clum A."/>
            <person name="Dockter R.B."/>
            <person name="Fauchery L."/>
            <person name="Guy J."/>
            <person name="Iotti M."/>
            <person name="Le Tacon F."/>
            <person name="Lindquist E.A."/>
            <person name="Lipzen A."/>
            <person name="Malagnac F."/>
            <person name="Mello A."/>
            <person name="Molinier V."/>
            <person name="Miyauchi S."/>
            <person name="Poulain J."/>
            <person name="Riccioni C."/>
            <person name="Rubini A."/>
            <person name="Sitrit Y."/>
            <person name="Splivallo R."/>
            <person name="Traeger S."/>
            <person name="Wang M."/>
            <person name="Zifcakova L."/>
            <person name="Wipf D."/>
            <person name="Zambonelli A."/>
            <person name="Paolocci F."/>
            <person name="Nowrousian M."/>
            <person name="Ottonello S."/>
            <person name="Baldrian P."/>
            <person name="Spatafora J.W."/>
            <person name="Henrissat B."/>
            <person name="Nagy L.G."/>
            <person name="Aury J.M."/>
            <person name="Wincker P."/>
            <person name="Grigoriev I.V."/>
            <person name="Bonfante P."/>
            <person name="Martin F.M."/>
        </authorList>
    </citation>
    <scope>NUCLEOTIDE SEQUENCE [LARGE SCALE GENOMIC DNA]</scope>
    <source>
        <strain evidence="3 4">ATCC MYA-4762</strain>
    </source>
</reference>
<keyword evidence="2" id="KW-0812">Transmembrane</keyword>
<evidence type="ECO:0000256" key="2">
    <source>
        <dbReference type="SAM" id="Phobius"/>
    </source>
</evidence>
<organism evidence="3 4">
    <name type="scientific">Terfezia boudieri ATCC MYA-4762</name>
    <dbReference type="NCBI Taxonomy" id="1051890"/>
    <lineage>
        <taxon>Eukaryota</taxon>
        <taxon>Fungi</taxon>
        <taxon>Dikarya</taxon>
        <taxon>Ascomycota</taxon>
        <taxon>Pezizomycotina</taxon>
        <taxon>Pezizomycetes</taxon>
        <taxon>Pezizales</taxon>
        <taxon>Pezizaceae</taxon>
        <taxon>Terfezia</taxon>
    </lineage>
</organism>
<dbReference type="InParanoid" id="A0A3N4LIB7"/>
<keyword evidence="2" id="KW-0472">Membrane</keyword>
<feature type="transmembrane region" description="Helical" evidence="2">
    <location>
        <begin position="12"/>
        <end position="33"/>
    </location>
</feature>
<keyword evidence="2" id="KW-1133">Transmembrane helix</keyword>
<feature type="region of interest" description="Disordered" evidence="1">
    <location>
        <begin position="35"/>
        <end position="80"/>
    </location>
</feature>
<protein>
    <submittedName>
        <fullName evidence="3">Uncharacterized protein</fullName>
    </submittedName>
</protein>
<sequence length="80" mass="8864">MVVDLARDPSTFFLIFLKYSLLLFGETLALIRLETQSSTSPRPKRSARLSKQAGLSGQYSPSAGLPSPMKSRHNIAVTRR</sequence>
<gene>
    <name evidence="3" type="ORF">L211DRAFT_314968</name>
</gene>
<accession>A0A3N4LIB7</accession>
<dbReference type="AlphaFoldDB" id="A0A3N4LIB7"/>
<evidence type="ECO:0000256" key="1">
    <source>
        <dbReference type="SAM" id="MobiDB-lite"/>
    </source>
</evidence>
<dbReference type="EMBL" id="ML121550">
    <property type="protein sequence ID" value="RPB22647.1"/>
    <property type="molecule type" value="Genomic_DNA"/>
</dbReference>
<evidence type="ECO:0000313" key="3">
    <source>
        <dbReference type="EMBL" id="RPB22647.1"/>
    </source>
</evidence>
<feature type="compositionally biased region" description="Basic residues" evidence="1">
    <location>
        <begin position="70"/>
        <end position="80"/>
    </location>
</feature>
<name>A0A3N4LIB7_9PEZI</name>
<dbReference type="Proteomes" id="UP000267821">
    <property type="component" value="Unassembled WGS sequence"/>
</dbReference>
<evidence type="ECO:0000313" key="4">
    <source>
        <dbReference type="Proteomes" id="UP000267821"/>
    </source>
</evidence>
<keyword evidence="4" id="KW-1185">Reference proteome</keyword>
<proteinExistence type="predicted"/>